<dbReference type="InterPro" id="IPR027391">
    <property type="entry name" value="Nol1_Nop2_Fmu_2"/>
</dbReference>
<reference evidence="3 5" key="2">
    <citation type="journal article" date="2019" name="Nat. Microbiol.">
        <title>Wide diversity of methane and short-chain alkane metabolisms in uncultured archaea.</title>
        <authorList>
            <person name="Borrel G."/>
            <person name="Adam P.S."/>
            <person name="McKay L.J."/>
            <person name="Chen L.X."/>
            <person name="Sierra-Garcia I.N."/>
            <person name="Sieber C.M."/>
            <person name="Letourneur Q."/>
            <person name="Ghozlane A."/>
            <person name="Andersen G.L."/>
            <person name="Li W.J."/>
            <person name="Hallam S.J."/>
            <person name="Muyzer G."/>
            <person name="de Oliveira V.M."/>
            <person name="Inskeep W.P."/>
            <person name="Banfield J.F."/>
            <person name="Gribaldo S."/>
        </authorList>
    </citation>
    <scope>NUCLEOTIDE SEQUENCE [LARGE SCALE GENOMIC DNA]</scope>
    <source>
        <strain evidence="3">NM4</strain>
    </source>
</reference>
<gene>
    <name evidence="2" type="ORF">D6D85_02035</name>
    <name evidence="3" type="ORF">EF810_07675</name>
</gene>
<accession>A0A3R9PMV2</accession>
<organism evidence="2 4">
    <name type="scientific">Candidatus Methanodesulfokora washburnensis</name>
    <dbReference type="NCBI Taxonomy" id="2478471"/>
    <lineage>
        <taxon>Archaea</taxon>
        <taxon>Thermoproteota</taxon>
        <taxon>Candidatus Korarchaeia</taxon>
        <taxon>Candidatus Korarchaeia incertae sedis</taxon>
        <taxon>Candidatus Methanodesulfokora</taxon>
    </lineage>
</organism>
<evidence type="ECO:0000259" key="1">
    <source>
        <dbReference type="Pfam" id="PF13636"/>
    </source>
</evidence>
<proteinExistence type="predicted"/>
<dbReference type="Proteomes" id="UP000316217">
    <property type="component" value="Unassembled WGS sequence"/>
</dbReference>
<dbReference type="Gene3D" id="3.10.450.720">
    <property type="match status" value="1"/>
</dbReference>
<protein>
    <recommendedName>
        <fullName evidence="1">rRNA small subunit methyltransferase F RNA-binding PUA-like domain-containing protein</fullName>
    </recommendedName>
</protein>
<dbReference type="Proteomes" id="UP000277582">
    <property type="component" value="Unassembled WGS sequence"/>
</dbReference>
<dbReference type="RefSeq" id="WP_125670399.1">
    <property type="nucleotide sequence ID" value="NZ_RCOS01000027.1"/>
</dbReference>
<comment type="caution">
    <text evidence="2">The sequence shown here is derived from an EMBL/GenBank/DDBJ whole genome shotgun (WGS) entry which is preliminary data.</text>
</comment>
<dbReference type="OrthoDB" id="50259at2157"/>
<feature type="domain" description="rRNA small subunit methyltransferase F RNA-binding PUA-like" evidence="1">
    <location>
        <begin position="85"/>
        <end position="135"/>
    </location>
</feature>
<dbReference type="EMBL" id="RCOS01000027">
    <property type="protein sequence ID" value="RSN77785.1"/>
    <property type="molecule type" value="Genomic_DNA"/>
</dbReference>
<evidence type="ECO:0000313" key="4">
    <source>
        <dbReference type="Proteomes" id="UP000277582"/>
    </source>
</evidence>
<dbReference type="Pfam" id="PF13636">
    <property type="entry name" value="Methyltranf_PUA"/>
    <property type="match status" value="1"/>
</dbReference>
<dbReference type="AlphaFoldDB" id="A0A3R9PMV2"/>
<dbReference type="EMBL" id="RXII01000120">
    <property type="protein sequence ID" value="RZN58325.1"/>
    <property type="molecule type" value="Genomic_DNA"/>
</dbReference>
<evidence type="ECO:0000313" key="3">
    <source>
        <dbReference type="EMBL" id="RZN58325.1"/>
    </source>
</evidence>
<evidence type="ECO:0000313" key="2">
    <source>
        <dbReference type="EMBL" id="RSN77785.1"/>
    </source>
</evidence>
<keyword evidence="4" id="KW-1185">Reference proteome</keyword>
<evidence type="ECO:0000313" key="5">
    <source>
        <dbReference type="Proteomes" id="UP000316217"/>
    </source>
</evidence>
<sequence>MIDEFIAWFKDRFGGDISHLKDFLIISGEKRIRMISPESREINGAIRGIYIAKITPFGFSLSIEGSQILGKYARKNVVNLSKEVALMWMKGEDIPLGDHSMEKGTVMVKYKWVFMGSGYFDGQKVRNYVPGERRLE</sequence>
<name>A0A3R9PMV2_9CREN</name>
<reference evidence="2 4" key="1">
    <citation type="submission" date="2018-10" db="EMBL/GenBank/DDBJ databases">
        <title>Co-occurring genomic capacity for anaerobic methane metabolism and dissimilatory sulfite reduction discovered in the Korarchaeota.</title>
        <authorList>
            <person name="Mckay L.J."/>
            <person name="Dlakic M."/>
            <person name="Fields M.W."/>
            <person name="Delmont T.O."/>
            <person name="Eren A.M."/>
            <person name="Jay Z.J."/>
            <person name="Klingelsmith K.B."/>
            <person name="Rusch D.B."/>
            <person name="Inskeep W.P."/>
        </authorList>
    </citation>
    <scope>NUCLEOTIDE SEQUENCE [LARGE SCALE GENOMIC DNA]</scope>
    <source>
        <strain evidence="2 4">MDKW</strain>
    </source>
</reference>